<dbReference type="PANTHER" id="PTHR39337">
    <property type="entry name" value="BLR5642 PROTEIN"/>
    <property type="match status" value="1"/>
</dbReference>
<dbReference type="AlphaFoldDB" id="A0A1G5Q1L6"/>
<organism evidence="1 2">
    <name type="scientific">Thiohalomonas denitrificans</name>
    <dbReference type="NCBI Taxonomy" id="415747"/>
    <lineage>
        <taxon>Bacteria</taxon>
        <taxon>Pseudomonadati</taxon>
        <taxon>Pseudomonadota</taxon>
        <taxon>Gammaproteobacteria</taxon>
        <taxon>Thiohalomonadales</taxon>
        <taxon>Thiohalomonadaceae</taxon>
        <taxon>Thiohalomonas</taxon>
    </lineage>
</organism>
<sequence length="174" mass="19684">MVIWTLVHSNRNWGEFLTLLRSQRIEQVADVRRFAGSRKHPQFGQEELPQRLAASGLAYQHIVELGGRRRSNPGSINTVWRNPAFRAYADYTQTESYRSGRARLLQMAAHGRTALLCSEAVWWRCHRALIADDLKSVGILVLHIMSPTKVVEHPYTTAAKIVDGQLVYGPASPH</sequence>
<name>A0A1G5Q1L6_9GAMM</name>
<accession>A0A1G5Q1L6</accession>
<dbReference type="Proteomes" id="UP000199648">
    <property type="component" value="Unassembled WGS sequence"/>
</dbReference>
<dbReference type="RefSeq" id="WP_092993931.1">
    <property type="nucleotide sequence ID" value="NZ_FMWD01000003.1"/>
</dbReference>
<reference evidence="1 2" key="1">
    <citation type="submission" date="2016-10" db="EMBL/GenBank/DDBJ databases">
        <authorList>
            <person name="de Groot N.N."/>
        </authorList>
    </citation>
    <scope>NUCLEOTIDE SEQUENCE [LARGE SCALE GENOMIC DNA]</scope>
    <source>
        <strain evidence="1 2">HLD2</strain>
    </source>
</reference>
<dbReference type="EMBL" id="FMWD01000003">
    <property type="protein sequence ID" value="SCZ55775.1"/>
    <property type="molecule type" value="Genomic_DNA"/>
</dbReference>
<dbReference type="STRING" id="415747.SAMN03097708_01197"/>
<proteinExistence type="predicted"/>
<dbReference type="InterPro" id="IPR007438">
    <property type="entry name" value="DUF488"/>
</dbReference>
<protein>
    <recommendedName>
        <fullName evidence="3">DUF488 domain-containing protein</fullName>
    </recommendedName>
</protein>
<dbReference type="Pfam" id="PF04343">
    <property type="entry name" value="DUF488"/>
    <property type="match status" value="1"/>
</dbReference>
<keyword evidence="2" id="KW-1185">Reference proteome</keyword>
<evidence type="ECO:0000313" key="1">
    <source>
        <dbReference type="EMBL" id="SCZ55775.1"/>
    </source>
</evidence>
<dbReference type="InterPro" id="IPR014519">
    <property type="entry name" value="UCP024492"/>
</dbReference>
<dbReference type="PANTHER" id="PTHR39337:SF1">
    <property type="entry name" value="BLR5642 PROTEIN"/>
    <property type="match status" value="1"/>
</dbReference>
<gene>
    <name evidence="1" type="ORF">SAMN03097708_01197</name>
</gene>
<dbReference type="OrthoDB" id="9789109at2"/>
<evidence type="ECO:0008006" key="3">
    <source>
        <dbReference type="Google" id="ProtNLM"/>
    </source>
</evidence>
<evidence type="ECO:0000313" key="2">
    <source>
        <dbReference type="Proteomes" id="UP000199648"/>
    </source>
</evidence>
<dbReference type="PIRSF" id="PIRSF024492">
    <property type="entry name" value="UCP024492"/>
    <property type="match status" value="1"/>
</dbReference>